<name>A0A0D6M2M9_9BILA</name>
<sequence>MAADVERELRGFLERLYDYTCKILLTKRLKCAMSRKLFSTLIAPMRVLPAAYEEKITKDQKFLANLLNLAVRRASPRTMRCTLACYAYVKP</sequence>
<evidence type="ECO:0000313" key="1">
    <source>
        <dbReference type="EMBL" id="EPB78490.1"/>
    </source>
</evidence>
<evidence type="ECO:0000313" key="2">
    <source>
        <dbReference type="Proteomes" id="UP000054495"/>
    </source>
</evidence>
<proteinExistence type="predicted"/>
<reference evidence="1 2" key="1">
    <citation type="submission" date="2013-05" db="EMBL/GenBank/DDBJ databases">
        <title>Draft genome of the parasitic nematode Anyclostoma ceylanicum.</title>
        <authorList>
            <person name="Mitreva M."/>
        </authorList>
    </citation>
    <scope>NUCLEOTIDE SEQUENCE [LARGE SCALE GENOMIC DNA]</scope>
</reference>
<dbReference type="Proteomes" id="UP000054495">
    <property type="component" value="Unassembled WGS sequence"/>
</dbReference>
<accession>A0A0D6M2M9</accession>
<keyword evidence="2" id="KW-1185">Reference proteome</keyword>
<dbReference type="AlphaFoldDB" id="A0A0D6M2M9"/>
<protein>
    <submittedName>
        <fullName evidence="1">Uncharacterized protein</fullName>
    </submittedName>
</protein>
<gene>
    <name evidence="1" type="ORF">ANCCEY_02450</name>
</gene>
<dbReference type="EMBL" id="KE124811">
    <property type="protein sequence ID" value="EPB78490.1"/>
    <property type="molecule type" value="Genomic_DNA"/>
</dbReference>
<organism evidence="1 2">
    <name type="scientific">Ancylostoma ceylanicum</name>
    <dbReference type="NCBI Taxonomy" id="53326"/>
    <lineage>
        <taxon>Eukaryota</taxon>
        <taxon>Metazoa</taxon>
        <taxon>Ecdysozoa</taxon>
        <taxon>Nematoda</taxon>
        <taxon>Chromadorea</taxon>
        <taxon>Rhabditida</taxon>
        <taxon>Rhabditina</taxon>
        <taxon>Rhabditomorpha</taxon>
        <taxon>Strongyloidea</taxon>
        <taxon>Ancylostomatidae</taxon>
        <taxon>Ancylostomatinae</taxon>
        <taxon>Ancylostoma</taxon>
    </lineage>
</organism>